<protein>
    <submittedName>
        <fullName evidence="1">Uncharacterized protein</fullName>
    </submittedName>
</protein>
<accession>M1P520</accession>
<dbReference type="eggNOG" id="ENOG5032JN4">
    <property type="taxonomic scope" value="Bacteria"/>
</dbReference>
<gene>
    <name evidence="1" type="ordered locus">BAnh1_10770</name>
</gene>
<dbReference type="RefSeq" id="WP_015398449.1">
    <property type="nucleotide sequence ID" value="NC_020300.1"/>
</dbReference>
<name>M1P520_BARAA</name>
<proteinExistence type="predicted"/>
<dbReference type="AlphaFoldDB" id="M1P520"/>
<dbReference type="Proteomes" id="UP000011729">
    <property type="component" value="Chromosome"/>
</dbReference>
<organism evidence="1 2">
    <name type="scientific">Bartonella australis (strain Aust/NH1)</name>
    <dbReference type="NCBI Taxonomy" id="1094489"/>
    <lineage>
        <taxon>Bacteria</taxon>
        <taxon>Pseudomonadati</taxon>
        <taxon>Pseudomonadota</taxon>
        <taxon>Alphaproteobacteria</taxon>
        <taxon>Hyphomicrobiales</taxon>
        <taxon>Bartonellaceae</taxon>
        <taxon>Bartonella</taxon>
    </lineage>
</organism>
<evidence type="ECO:0000313" key="2">
    <source>
        <dbReference type="Proteomes" id="UP000011729"/>
    </source>
</evidence>
<dbReference type="KEGG" id="baus:BAnh1_10770"/>
<dbReference type="HOGENOM" id="CLU_152397_0_0_5"/>
<dbReference type="STRING" id="1094489.BAnh1_10770"/>
<dbReference type="EMBL" id="CP003123">
    <property type="protein sequence ID" value="AGF74945.1"/>
    <property type="molecule type" value="Genomic_DNA"/>
</dbReference>
<keyword evidence="2" id="KW-1185">Reference proteome</keyword>
<sequence length="88" mass="9874">MHPFISILLLISCTDDFGSCYSDNTMVEVYSTAQACEKAMIPSVKKFAYSGQQIFAQCTNIRANLNQQKVTLVWSITSQGDLFLKEKI</sequence>
<reference evidence="1 2" key="1">
    <citation type="journal article" date="2013" name="PLoS Genet.">
        <title>A gene transfer agent and a dynamic repertoire of secretion systems hold the keys to the explosive radiation of the emerging pathogen Bartonella.</title>
        <authorList>
            <person name="Guy L."/>
            <person name="Nystedt B."/>
            <person name="Toft C."/>
            <person name="Zaremba-Niedzwiedzka K."/>
            <person name="Berglund E.C."/>
            <person name="Granberg F."/>
            <person name="Naslund K."/>
            <person name="Eriksson A.S."/>
            <person name="Andersson S.G."/>
        </authorList>
    </citation>
    <scope>NUCLEOTIDE SEQUENCE [LARGE SCALE GENOMIC DNA]</scope>
    <source>
        <strain evidence="1 2">Aust/NH1</strain>
    </source>
</reference>
<evidence type="ECO:0000313" key="1">
    <source>
        <dbReference type="EMBL" id="AGF74945.1"/>
    </source>
</evidence>
<dbReference type="OrthoDB" id="7923645at2"/>
<dbReference type="PATRIC" id="fig|1094489.3.peg.1327"/>